<reference evidence="3" key="1">
    <citation type="submission" date="2017-01" db="EMBL/GenBank/DDBJ databases">
        <authorList>
            <person name="Varghese N."/>
            <person name="Submissions S."/>
        </authorList>
    </citation>
    <scope>NUCLEOTIDE SEQUENCE [LARGE SCALE GENOMIC DNA]</scope>
    <source>
        <strain evidence="3">type strain: HArc-</strain>
    </source>
</reference>
<feature type="transmembrane region" description="Helical" evidence="1">
    <location>
        <begin position="43"/>
        <end position="61"/>
    </location>
</feature>
<proteinExistence type="predicted"/>
<dbReference type="AlphaFoldDB" id="A0A1N7GSV3"/>
<evidence type="ECO:0000313" key="2">
    <source>
        <dbReference type="EMBL" id="SIS15642.1"/>
    </source>
</evidence>
<feature type="transmembrane region" description="Helical" evidence="1">
    <location>
        <begin position="12"/>
        <end position="31"/>
    </location>
</feature>
<keyword evidence="3" id="KW-1185">Reference proteome</keyword>
<gene>
    <name evidence="2" type="ORF">SAMN05421752_11520</name>
</gene>
<name>A0A1N7GSV3_9EURY</name>
<keyword evidence="1" id="KW-1133">Transmembrane helix</keyword>
<evidence type="ECO:0000256" key="1">
    <source>
        <dbReference type="SAM" id="Phobius"/>
    </source>
</evidence>
<keyword evidence="1" id="KW-0472">Membrane</keyword>
<keyword evidence="1" id="KW-0812">Transmembrane</keyword>
<evidence type="ECO:0000313" key="3">
    <source>
        <dbReference type="Proteomes" id="UP000185936"/>
    </source>
</evidence>
<organism evidence="2 3">
    <name type="scientific">Natronorubrum thiooxidans</name>
    <dbReference type="NCBI Taxonomy" id="308853"/>
    <lineage>
        <taxon>Archaea</taxon>
        <taxon>Methanobacteriati</taxon>
        <taxon>Methanobacteriota</taxon>
        <taxon>Stenosarchaea group</taxon>
        <taxon>Halobacteria</taxon>
        <taxon>Halobacteriales</taxon>
        <taxon>Natrialbaceae</taxon>
        <taxon>Natronorubrum</taxon>
    </lineage>
</organism>
<protein>
    <submittedName>
        <fullName evidence="2">Uncharacterized protein</fullName>
    </submittedName>
</protein>
<sequence length="73" mass="8507">MSLREVLGPDSLDQIVYVTLVWAIIVLASAYVLDDQIVRLETVIGTGILFVWIVWGVNYRLQQVQQERYKQKR</sequence>
<accession>A0A1N7GSV3</accession>
<dbReference type="EMBL" id="FTNR01000015">
    <property type="protein sequence ID" value="SIS15642.1"/>
    <property type="molecule type" value="Genomic_DNA"/>
</dbReference>
<dbReference type="Proteomes" id="UP000185936">
    <property type="component" value="Unassembled WGS sequence"/>
</dbReference>